<evidence type="ECO:0000256" key="2">
    <source>
        <dbReference type="ARBA" id="ARBA00022475"/>
    </source>
</evidence>
<dbReference type="AlphaFoldDB" id="A0A7V5RQA5"/>
<keyword evidence="5 6" id="KW-0472">Membrane</keyword>
<evidence type="ECO:0000256" key="4">
    <source>
        <dbReference type="ARBA" id="ARBA00022989"/>
    </source>
</evidence>
<comment type="subcellular location">
    <subcellularLocation>
        <location evidence="1">Cell membrane</location>
        <topology evidence="1">Multi-pass membrane protein</topology>
    </subcellularLocation>
</comment>
<keyword evidence="3 6" id="KW-0812">Transmembrane</keyword>
<feature type="domain" description="Polysaccharide chain length determinant N-terminal" evidence="7">
    <location>
        <begin position="19"/>
        <end position="107"/>
    </location>
</feature>
<dbReference type="PANTHER" id="PTHR32309:SF13">
    <property type="entry name" value="FERRIC ENTEROBACTIN TRANSPORT PROTEIN FEPE"/>
    <property type="match status" value="1"/>
</dbReference>
<feature type="non-terminal residue" evidence="8">
    <location>
        <position position="238"/>
    </location>
</feature>
<gene>
    <name evidence="8" type="ORF">ENJ15_07165</name>
</gene>
<keyword evidence="2" id="KW-1003">Cell membrane</keyword>
<evidence type="ECO:0000256" key="6">
    <source>
        <dbReference type="SAM" id="Phobius"/>
    </source>
</evidence>
<feature type="transmembrane region" description="Helical" evidence="6">
    <location>
        <begin position="33"/>
        <end position="51"/>
    </location>
</feature>
<evidence type="ECO:0000259" key="7">
    <source>
        <dbReference type="Pfam" id="PF02706"/>
    </source>
</evidence>
<name>A0A7V5RQA5_CALAY</name>
<dbReference type="EMBL" id="DRLI01000275">
    <property type="protein sequence ID" value="HHM02778.1"/>
    <property type="molecule type" value="Genomic_DNA"/>
</dbReference>
<keyword evidence="4 6" id="KW-1133">Transmembrane helix</keyword>
<dbReference type="Pfam" id="PF02706">
    <property type="entry name" value="Wzz"/>
    <property type="match status" value="1"/>
</dbReference>
<organism evidence="8">
    <name type="scientific">Caldithrix abyssi</name>
    <dbReference type="NCBI Taxonomy" id="187145"/>
    <lineage>
        <taxon>Bacteria</taxon>
        <taxon>Pseudomonadati</taxon>
        <taxon>Calditrichota</taxon>
        <taxon>Calditrichia</taxon>
        <taxon>Calditrichales</taxon>
        <taxon>Calditrichaceae</taxon>
        <taxon>Caldithrix</taxon>
    </lineage>
</organism>
<reference evidence="8" key="1">
    <citation type="journal article" date="2020" name="mSystems">
        <title>Genome- and Community-Level Interaction Insights into Carbon Utilization and Element Cycling Functions of Hydrothermarchaeota in Hydrothermal Sediment.</title>
        <authorList>
            <person name="Zhou Z."/>
            <person name="Liu Y."/>
            <person name="Xu W."/>
            <person name="Pan J."/>
            <person name="Luo Z.H."/>
            <person name="Li M."/>
        </authorList>
    </citation>
    <scope>NUCLEOTIDE SEQUENCE [LARGE SCALE GENOMIC DNA]</scope>
    <source>
        <strain evidence="8">HyVt-460</strain>
    </source>
</reference>
<dbReference type="GO" id="GO:0005886">
    <property type="term" value="C:plasma membrane"/>
    <property type="evidence" value="ECO:0007669"/>
    <property type="project" value="UniProtKB-SubCell"/>
</dbReference>
<dbReference type="PANTHER" id="PTHR32309">
    <property type="entry name" value="TYROSINE-PROTEIN KINASE"/>
    <property type="match status" value="1"/>
</dbReference>
<comment type="caution">
    <text evidence="8">The sequence shown here is derived from an EMBL/GenBank/DDBJ whole genome shotgun (WGS) entry which is preliminary data.</text>
</comment>
<evidence type="ECO:0000256" key="3">
    <source>
        <dbReference type="ARBA" id="ARBA00022692"/>
    </source>
</evidence>
<dbReference type="InterPro" id="IPR050445">
    <property type="entry name" value="Bact_polysacc_biosynth/exp"/>
</dbReference>
<dbReference type="GO" id="GO:0004713">
    <property type="term" value="F:protein tyrosine kinase activity"/>
    <property type="evidence" value="ECO:0007669"/>
    <property type="project" value="TreeGrafter"/>
</dbReference>
<protein>
    <recommendedName>
        <fullName evidence="7">Polysaccharide chain length determinant N-terminal domain-containing protein</fullName>
    </recommendedName>
</protein>
<proteinExistence type="predicted"/>
<evidence type="ECO:0000256" key="5">
    <source>
        <dbReference type="ARBA" id="ARBA00023136"/>
    </source>
</evidence>
<sequence length="238" mass="27350">MIVNNPSVDIGNENANQNVTLTDYIRIIYRGRWIILFSFIFVFTATVYYTFTTDPVYEASTTLIIDKSRAMENALFDFNSFGNQSTHITNQIEIIKSRTIAERVIKRLELSNVRDSLSLFHPNDEGEYLTLRQMVAIVRENMEVVNKKETDIIEVTYAAPSAFEAAFTVNTLAQEYADASAEFNQGEIKELRKFLEAQLRKKGVELSSSEDLLKEYQERERVASLDEETTELITRLSQ</sequence>
<evidence type="ECO:0000313" key="8">
    <source>
        <dbReference type="EMBL" id="HHM02778.1"/>
    </source>
</evidence>
<dbReference type="Proteomes" id="UP000885771">
    <property type="component" value="Unassembled WGS sequence"/>
</dbReference>
<accession>A0A7V5RQA5</accession>
<dbReference type="InterPro" id="IPR003856">
    <property type="entry name" value="LPS_length_determ_N"/>
</dbReference>
<evidence type="ECO:0000256" key="1">
    <source>
        <dbReference type="ARBA" id="ARBA00004651"/>
    </source>
</evidence>